<evidence type="ECO:0000256" key="1">
    <source>
        <dbReference type="SAM" id="SignalP"/>
    </source>
</evidence>
<evidence type="ECO:0000313" key="3">
    <source>
        <dbReference type="Proteomes" id="UP000726737"/>
    </source>
</evidence>
<proteinExistence type="predicted"/>
<feature type="chain" id="PRO_5040227172" evidence="1">
    <location>
        <begin position="28"/>
        <end position="128"/>
    </location>
</feature>
<sequence length="128" mass="14337">MVHKIHLTCLNATLAILFLTIIPTSIADTQSEPTDIQQVREYYLCKGITCMTGPLRESEFESIAILNMECVAKALKYMSADEIKRGSEFCQADAEKRMGEVDKEKKRTVLAKQQSCICKICETLKAGN</sequence>
<protein>
    <submittedName>
        <fullName evidence="2">Uncharacterized protein</fullName>
    </submittedName>
</protein>
<dbReference type="OrthoDB" id="10335035at2759"/>
<organism evidence="2 3">
    <name type="scientific">Mortierella polycephala</name>
    <dbReference type="NCBI Taxonomy" id="41804"/>
    <lineage>
        <taxon>Eukaryota</taxon>
        <taxon>Fungi</taxon>
        <taxon>Fungi incertae sedis</taxon>
        <taxon>Mucoromycota</taxon>
        <taxon>Mortierellomycotina</taxon>
        <taxon>Mortierellomycetes</taxon>
        <taxon>Mortierellales</taxon>
        <taxon>Mortierellaceae</taxon>
        <taxon>Mortierella</taxon>
    </lineage>
</organism>
<dbReference type="Proteomes" id="UP000726737">
    <property type="component" value="Unassembled WGS sequence"/>
</dbReference>
<dbReference type="EMBL" id="JAAAJA010000257">
    <property type="protein sequence ID" value="KAG0257491.1"/>
    <property type="molecule type" value="Genomic_DNA"/>
</dbReference>
<comment type="caution">
    <text evidence="2">The sequence shown here is derived from an EMBL/GenBank/DDBJ whole genome shotgun (WGS) entry which is preliminary data.</text>
</comment>
<keyword evidence="3" id="KW-1185">Reference proteome</keyword>
<dbReference type="AlphaFoldDB" id="A0A9P6U3D8"/>
<evidence type="ECO:0000313" key="2">
    <source>
        <dbReference type="EMBL" id="KAG0257491.1"/>
    </source>
</evidence>
<name>A0A9P6U3D8_9FUNG</name>
<gene>
    <name evidence="2" type="ORF">BG011_003940</name>
</gene>
<feature type="signal peptide" evidence="1">
    <location>
        <begin position="1"/>
        <end position="27"/>
    </location>
</feature>
<reference evidence="2" key="1">
    <citation type="journal article" date="2020" name="Fungal Divers.">
        <title>Resolving the Mortierellaceae phylogeny through synthesis of multi-gene phylogenetics and phylogenomics.</title>
        <authorList>
            <person name="Vandepol N."/>
            <person name="Liber J."/>
            <person name="Desiro A."/>
            <person name="Na H."/>
            <person name="Kennedy M."/>
            <person name="Barry K."/>
            <person name="Grigoriev I.V."/>
            <person name="Miller A.N."/>
            <person name="O'Donnell K."/>
            <person name="Stajich J.E."/>
            <person name="Bonito G."/>
        </authorList>
    </citation>
    <scope>NUCLEOTIDE SEQUENCE</scope>
    <source>
        <strain evidence="2">KOD948</strain>
    </source>
</reference>
<keyword evidence="1" id="KW-0732">Signal</keyword>
<accession>A0A9P6U3D8</accession>